<dbReference type="Proteomes" id="UP000005408">
    <property type="component" value="Unassembled WGS sequence"/>
</dbReference>
<sequence length="1508" mass="166664">MNPFFVLMIFFGPDLATSYLEQAENSTCYARDLEPGRLLSCVDIENSPVSTELGVPSGSSCNMVCPHKDVNAWVTCDDGRWSDYYIKYCDEAVVSKKRHVIKKRGFRFRARIRIRIRIRIRACFFSGCEPRDTSAPILACPPNQEVEAEKLQTEMRVSWPEPTASDNKDGKIKPTRRGKASGSYFSGKSVVSYYARDKAGNMARCSFTVTVKVKRCPHHIPVSDGYYQCQPGTDPLYGAVCTFGCYSGFQLVGNSQLECMYTGVWNHFPPSCQKKTCPTLQPSVGNLKYLCTDENKYRSVCTYFCEKGYDITPGMSRLRVCTANGSWRGDKPTCKDTDPPRLMNCPHTVIAYADRNSTHGVITWQEPYATDNHDSVVNVTKEGSISPGDEIAAGSYKVKYKATDSAGNNAKTCTTNIIMKVLSCPVVHATPFQSVSCPWGSKYGSQCEFNCGPGTERNGSQVAVCEKSGSGEYGYWTFGDMQPFCKVLQSCKRELNAPKNGAIACDYWLGGKFCQMMCKSGYDVRRGSAFYEMIVCGDSGEWFLTGGLPLPDCAGTRMANGGKLRMSASYYFNGDCTNPSTRDEIKRQFIETLNKSKYALVCQMYAKDCTVDNVQIKCGSVGKKRSAEMRIDFDIAASFDSSTFVDGFVQLRRNQFKISNAIRNAQASGFLNFNVSADGLMEIQDIGNSELSLECPERTSPSYTTISCVECAPGTYYDVITETCPMCPRGSYQPLSGQDHCNLCPVGMTTKAHGAQDLSHCESGCEPGSWSADGTPKCSLCPVGTFSDQFGSSQCTECPGSSTTVAEGASKRSQCQEFDLQFSNGSVVSIPFSAQNGANQFLFTAWVYLEQTSNHLEINISSANGTERLIIVIGSKVRVSNISRTIETSQQLTSENWHVIALVMDNDDSKLYIDGQICFQSSIKFELQTKMKLTLTGSSTLSQLNIWNYNVANFSQILSMTSKCSNNISGEILNWKNFEKILNYGTFKQMPSECDDFDNCRSNPCRNGRCIDKRNGSICECAYGFYGDNCEWNIDDCVDHACENNATCVDGAAEYTCQCSYGFKGELCEIVMVGGSWGQWGEWSSCSVTCGNGTQQRWRVCNDPAPDNGGLECPDNSTDSRPCIQDSCPECAALETLEHTIWTCINDSVGVNCTVDCADDYDFDHTIKPYYFCGQDTFYLWDFQTDDNPYGKTPYCSKIQDGNKIQVGFSASYEDLSCDSSTMYSETKTKIPETVQRGLKNLNCIASGTCSLNKASVTGCSLRSKRSTTSSSAGFQLSLSCDPNIHGSEECYIALYTSFDDLQTSIQNDSFDTTVQGSLYEIDMASLDATSTVLCPTGSVAVQFYCVPCGPGRYLKNDECVKCDFGTYQDLSGQLSCKECPDDTTTPGRESRSVTECSVEIPEASKESIYVTLGVLCGVVLSVVIAMTFFYCRRFITMSPMKENSWAFKVPKKTNVLQNISSKKLGKNLDKPYTMPQKNFPPVETSFVSDDRNIEDVECITRRKKRKS</sequence>
<dbReference type="Pfam" id="PF07699">
    <property type="entry name" value="Ephrin_rec_like"/>
    <property type="match status" value="3"/>
</dbReference>
<accession>A0A8W8HX99</accession>
<keyword evidence="9" id="KW-0812">Transmembrane</keyword>
<dbReference type="InterPro" id="IPR000742">
    <property type="entry name" value="EGF"/>
</dbReference>
<dbReference type="PROSITE" id="PS50026">
    <property type="entry name" value="EGF_3"/>
    <property type="match status" value="2"/>
</dbReference>
<evidence type="ECO:0008006" key="16">
    <source>
        <dbReference type="Google" id="ProtNLM"/>
    </source>
</evidence>
<keyword evidence="15" id="KW-1185">Reference proteome</keyword>
<dbReference type="InterPro" id="IPR013320">
    <property type="entry name" value="ConA-like_dom_sf"/>
</dbReference>
<dbReference type="InterPro" id="IPR043555">
    <property type="entry name" value="SRPX-like"/>
</dbReference>
<feature type="domain" description="HYR" evidence="12">
    <location>
        <begin position="131"/>
        <end position="213"/>
    </location>
</feature>
<dbReference type="PROSITE" id="PS01187">
    <property type="entry name" value="EGF_CA"/>
    <property type="match status" value="1"/>
</dbReference>
<feature type="disulfide bond" evidence="6">
    <location>
        <begin position="1059"/>
        <end position="1068"/>
    </location>
</feature>
<feature type="disulfide bond" evidence="6">
    <location>
        <begin position="1000"/>
        <end position="1010"/>
    </location>
</feature>
<keyword evidence="2 6" id="KW-0245">EGF-like domain</keyword>
<evidence type="ECO:0000256" key="1">
    <source>
        <dbReference type="ARBA" id="ARBA00022473"/>
    </source>
</evidence>
<feature type="domain" description="EGF-like" evidence="11">
    <location>
        <begin position="1033"/>
        <end position="1069"/>
    </location>
</feature>
<evidence type="ECO:0000259" key="12">
    <source>
        <dbReference type="PROSITE" id="PS50825"/>
    </source>
</evidence>
<dbReference type="FunFam" id="2.20.100.10:FF:000001">
    <property type="entry name" value="semaphorin-5A isoform X1"/>
    <property type="match status" value="1"/>
</dbReference>
<dbReference type="SMART" id="SM01411">
    <property type="entry name" value="Ephrin_rec_like"/>
    <property type="match status" value="3"/>
</dbReference>
<feature type="domain" description="Sushi" evidence="13">
    <location>
        <begin position="214"/>
        <end position="274"/>
    </location>
</feature>
<protein>
    <recommendedName>
        <fullName evidence="16">Sushi, von Willebrand factor type A, EGF and pentraxin domain-containing protein 1</fullName>
    </recommendedName>
</protein>
<proteinExistence type="predicted"/>
<dbReference type="SMART" id="SM00181">
    <property type="entry name" value="EGF"/>
    <property type="match status" value="3"/>
</dbReference>
<comment type="caution">
    <text evidence="6">Lacks conserved residue(s) required for the propagation of feature annotation.</text>
</comment>
<reference evidence="14" key="1">
    <citation type="submission" date="2022-08" db="UniProtKB">
        <authorList>
            <consortium name="EnsemblMetazoa"/>
        </authorList>
    </citation>
    <scope>IDENTIFICATION</scope>
    <source>
        <strain evidence="14">05x7-T-G4-1.051#20</strain>
    </source>
</reference>
<keyword evidence="9" id="KW-1133">Transmembrane helix</keyword>
<keyword evidence="1" id="KW-0217">Developmental protein</keyword>
<keyword evidence="4" id="KW-0677">Repeat</keyword>
<dbReference type="Pfam" id="PF00084">
    <property type="entry name" value="Sushi"/>
    <property type="match status" value="2"/>
</dbReference>
<dbReference type="CDD" id="cd00033">
    <property type="entry name" value="CCP"/>
    <property type="match status" value="2"/>
</dbReference>
<dbReference type="SUPFAM" id="SSF57535">
    <property type="entry name" value="Complement control module/SCR domain"/>
    <property type="match status" value="3"/>
</dbReference>
<dbReference type="PROSITE" id="PS50092">
    <property type="entry name" value="TSP1"/>
    <property type="match status" value="1"/>
</dbReference>
<feature type="chain" id="PRO_5036447778" description="Sushi, von Willebrand factor type A, EGF and pentraxin domain-containing protein 1" evidence="10">
    <location>
        <begin position="19"/>
        <end position="1508"/>
    </location>
</feature>
<dbReference type="InterPro" id="IPR018097">
    <property type="entry name" value="EGF_Ca-bd_CS"/>
</dbReference>
<dbReference type="InterPro" id="IPR001881">
    <property type="entry name" value="EGF-like_Ca-bd_dom"/>
</dbReference>
<evidence type="ECO:0000256" key="4">
    <source>
        <dbReference type="ARBA" id="ARBA00022737"/>
    </source>
</evidence>
<feature type="disulfide bond" evidence="7">
    <location>
        <begin position="245"/>
        <end position="272"/>
    </location>
</feature>
<evidence type="ECO:0000256" key="8">
    <source>
        <dbReference type="SAM" id="MobiDB-lite"/>
    </source>
</evidence>
<dbReference type="InterPro" id="IPR011641">
    <property type="entry name" value="Tyr-kin_ephrin_A/B_rcpt-like"/>
</dbReference>
<dbReference type="PROSITE" id="PS50923">
    <property type="entry name" value="SUSHI"/>
    <property type="match status" value="3"/>
</dbReference>
<dbReference type="PROSITE" id="PS50825">
    <property type="entry name" value="HYR"/>
    <property type="match status" value="2"/>
</dbReference>
<dbReference type="InterPro" id="IPR000152">
    <property type="entry name" value="EGF-type_Asp/Asn_hydroxyl_site"/>
</dbReference>
<dbReference type="InterPro" id="IPR036383">
    <property type="entry name" value="TSP1_rpt_sf"/>
</dbReference>
<keyword evidence="9" id="KW-0472">Membrane</keyword>
<dbReference type="InterPro" id="IPR009030">
    <property type="entry name" value="Growth_fac_rcpt_cys_sf"/>
</dbReference>
<dbReference type="CDD" id="cd00054">
    <property type="entry name" value="EGF_CA"/>
    <property type="match status" value="2"/>
</dbReference>
<dbReference type="SMART" id="SM00179">
    <property type="entry name" value="EGF_CA"/>
    <property type="match status" value="2"/>
</dbReference>
<dbReference type="Pfam" id="PF00008">
    <property type="entry name" value="EGF"/>
    <property type="match status" value="1"/>
</dbReference>
<feature type="disulfide bond" evidence="7">
    <location>
        <begin position="216"/>
        <end position="259"/>
    </location>
</feature>
<dbReference type="InterPro" id="IPR000884">
    <property type="entry name" value="TSP1_rpt"/>
</dbReference>
<dbReference type="PROSITE" id="PS01186">
    <property type="entry name" value="EGF_2"/>
    <property type="match status" value="2"/>
</dbReference>
<dbReference type="FunFam" id="2.10.50.10:FF:000032">
    <property type="entry name" value="Uncharacterized protein, isoform A"/>
    <property type="match status" value="1"/>
</dbReference>
<dbReference type="Gene3D" id="2.10.50.10">
    <property type="entry name" value="Tumor Necrosis Factor Receptor, subunit A, domain 2"/>
    <property type="match status" value="3"/>
</dbReference>
<dbReference type="SUPFAM" id="SSF49899">
    <property type="entry name" value="Concanavalin A-like lectins/glucanases"/>
    <property type="match status" value="1"/>
</dbReference>
<dbReference type="SMART" id="SM00032">
    <property type="entry name" value="CCP"/>
    <property type="match status" value="4"/>
</dbReference>
<feature type="domain" description="HYR" evidence="12">
    <location>
        <begin position="335"/>
        <end position="421"/>
    </location>
</feature>
<feature type="domain" description="Sushi" evidence="13">
    <location>
        <begin position="275"/>
        <end position="336"/>
    </location>
</feature>
<dbReference type="Gene3D" id="2.20.100.10">
    <property type="entry name" value="Thrombospondin type-1 (TSP1) repeat"/>
    <property type="match status" value="1"/>
</dbReference>
<dbReference type="PROSITE" id="PS00022">
    <property type="entry name" value="EGF_1"/>
    <property type="match status" value="2"/>
</dbReference>
<name>A0A8W8HX99_MAGGI</name>
<keyword evidence="7" id="KW-0768">Sushi</keyword>
<dbReference type="Gene3D" id="2.10.25.10">
    <property type="entry name" value="Laminin"/>
    <property type="match status" value="2"/>
</dbReference>
<dbReference type="EnsemblMetazoa" id="G11503.1">
    <property type="protein sequence ID" value="G11503.1:cds"/>
    <property type="gene ID" value="G11503"/>
</dbReference>
<dbReference type="FunFam" id="2.10.25.10:FF:000080">
    <property type="entry name" value="Neurogenic locus notch 1"/>
    <property type="match status" value="1"/>
</dbReference>
<keyword evidence="5 6" id="KW-1015">Disulfide bond</keyword>
<dbReference type="InterPro" id="IPR000436">
    <property type="entry name" value="Sushi_SCR_CCP_dom"/>
</dbReference>
<feature type="domain" description="Sushi" evidence="13">
    <location>
        <begin position="422"/>
        <end position="487"/>
    </location>
</feature>
<dbReference type="PANTHER" id="PTHR46343:SF2">
    <property type="entry name" value="SUSHI_VON WILLEBRAND FACTOR TYPE A_EGF_PENTRAXIN DOMAIN-CONTAINING 1"/>
    <property type="match status" value="1"/>
</dbReference>
<dbReference type="PANTHER" id="PTHR46343">
    <property type="entry name" value="HYR DOMAIN-CONTAINING PROTEIN"/>
    <property type="match status" value="1"/>
</dbReference>
<dbReference type="SUPFAM" id="SSF57196">
    <property type="entry name" value="EGF/Laminin"/>
    <property type="match status" value="2"/>
</dbReference>
<dbReference type="SUPFAM" id="SSF57184">
    <property type="entry name" value="Growth factor receptor domain"/>
    <property type="match status" value="1"/>
</dbReference>
<evidence type="ECO:0000256" key="5">
    <source>
        <dbReference type="ARBA" id="ARBA00023157"/>
    </source>
</evidence>
<dbReference type="GO" id="GO:0005509">
    <property type="term" value="F:calcium ion binding"/>
    <property type="evidence" value="ECO:0007669"/>
    <property type="project" value="InterPro"/>
</dbReference>
<dbReference type="Gene3D" id="2.10.70.10">
    <property type="entry name" value="Complement Module, domain 1"/>
    <property type="match status" value="2"/>
</dbReference>
<evidence type="ECO:0000259" key="11">
    <source>
        <dbReference type="PROSITE" id="PS50026"/>
    </source>
</evidence>
<dbReference type="Pfam" id="PF00090">
    <property type="entry name" value="TSP_1"/>
    <property type="match status" value="1"/>
</dbReference>
<evidence type="ECO:0000256" key="3">
    <source>
        <dbReference type="ARBA" id="ARBA00022729"/>
    </source>
</evidence>
<dbReference type="Gene3D" id="2.60.120.200">
    <property type="match status" value="1"/>
</dbReference>
<feature type="disulfide bond" evidence="6">
    <location>
        <begin position="1021"/>
        <end position="1030"/>
    </location>
</feature>
<dbReference type="PROSITE" id="PS00010">
    <property type="entry name" value="ASX_HYDROXYL"/>
    <property type="match status" value="1"/>
</dbReference>
<dbReference type="InterPro" id="IPR003410">
    <property type="entry name" value="HYR_dom"/>
</dbReference>
<feature type="signal peptide" evidence="10">
    <location>
        <begin position="1"/>
        <end position="18"/>
    </location>
</feature>
<evidence type="ECO:0000256" key="6">
    <source>
        <dbReference type="PROSITE-ProRule" id="PRU00076"/>
    </source>
</evidence>
<evidence type="ECO:0000256" key="2">
    <source>
        <dbReference type="ARBA" id="ARBA00022536"/>
    </source>
</evidence>
<evidence type="ECO:0000313" key="15">
    <source>
        <dbReference type="Proteomes" id="UP000005408"/>
    </source>
</evidence>
<evidence type="ECO:0000256" key="10">
    <source>
        <dbReference type="SAM" id="SignalP"/>
    </source>
</evidence>
<organism evidence="14 15">
    <name type="scientific">Magallana gigas</name>
    <name type="common">Pacific oyster</name>
    <name type="synonym">Crassostrea gigas</name>
    <dbReference type="NCBI Taxonomy" id="29159"/>
    <lineage>
        <taxon>Eukaryota</taxon>
        <taxon>Metazoa</taxon>
        <taxon>Spiralia</taxon>
        <taxon>Lophotrochozoa</taxon>
        <taxon>Mollusca</taxon>
        <taxon>Bivalvia</taxon>
        <taxon>Autobranchia</taxon>
        <taxon>Pteriomorphia</taxon>
        <taxon>Ostreida</taxon>
        <taxon>Ostreoidea</taxon>
        <taxon>Ostreidae</taxon>
        <taxon>Magallana</taxon>
    </lineage>
</organism>
<dbReference type="InterPro" id="IPR035976">
    <property type="entry name" value="Sushi/SCR/CCP_sf"/>
</dbReference>
<feature type="transmembrane region" description="Helical" evidence="9">
    <location>
        <begin position="1409"/>
        <end position="1432"/>
    </location>
</feature>
<evidence type="ECO:0000256" key="7">
    <source>
        <dbReference type="PROSITE-ProRule" id="PRU00302"/>
    </source>
</evidence>
<feature type="domain" description="EGF-like" evidence="11">
    <location>
        <begin position="996"/>
        <end position="1031"/>
    </location>
</feature>
<dbReference type="SMART" id="SM00209">
    <property type="entry name" value="TSP1"/>
    <property type="match status" value="1"/>
</dbReference>
<evidence type="ECO:0000259" key="13">
    <source>
        <dbReference type="PROSITE" id="PS50923"/>
    </source>
</evidence>
<evidence type="ECO:0000256" key="9">
    <source>
        <dbReference type="SAM" id="Phobius"/>
    </source>
</evidence>
<feature type="region of interest" description="Disordered" evidence="8">
    <location>
        <begin position="157"/>
        <end position="180"/>
    </location>
</feature>
<dbReference type="SUPFAM" id="SSF82895">
    <property type="entry name" value="TSP-1 type 1 repeat"/>
    <property type="match status" value="1"/>
</dbReference>
<keyword evidence="3 10" id="KW-0732">Signal</keyword>
<dbReference type="Pfam" id="PF02494">
    <property type="entry name" value="HYR"/>
    <property type="match status" value="2"/>
</dbReference>
<evidence type="ECO:0000313" key="14">
    <source>
        <dbReference type="EnsemblMetazoa" id="G11503.1:cds"/>
    </source>
</evidence>